<comment type="subcellular location">
    <subcellularLocation>
        <location evidence="1">Membrane</location>
        <topology evidence="1">Multi-pass membrane protein</topology>
    </subcellularLocation>
</comment>
<comment type="caution">
    <text evidence="14">The sequence shown here is derived from an EMBL/GenBank/DDBJ whole genome shotgun (WGS) entry which is preliminary data.</text>
</comment>
<evidence type="ECO:0000256" key="10">
    <source>
        <dbReference type="ARBA" id="ARBA00023136"/>
    </source>
</evidence>
<evidence type="ECO:0000256" key="11">
    <source>
        <dbReference type="ARBA" id="ARBA00023303"/>
    </source>
</evidence>
<protein>
    <submittedName>
        <fullName evidence="14">DUF1211 domain-containing protein</fullName>
    </submittedName>
</protein>
<feature type="transmembrane region" description="Helical" evidence="13">
    <location>
        <begin position="179"/>
        <end position="209"/>
    </location>
</feature>
<evidence type="ECO:0000256" key="12">
    <source>
        <dbReference type="ARBA" id="ARBA00034430"/>
    </source>
</evidence>
<keyword evidence="6" id="KW-0631">Potassium channel</keyword>
<evidence type="ECO:0000256" key="6">
    <source>
        <dbReference type="ARBA" id="ARBA00022826"/>
    </source>
</evidence>
<comment type="catalytic activity">
    <reaction evidence="12">
        <text>K(+)(in) = K(+)(out)</text>
        <dbReference type="Rhea" id="RHEA:29463"/>
        <dbReference type="ChEBI" id="CHEBI:29103"/>
    </reaction>
</comment>
<evidence type="ECO:0000256" key="9">
    <source>
        <dbReference type="ARBA" id="ARBA00023065"/>
    </source>
</evidence>
<dbReference type="InterPro" id="IPR010617">
    <property type="entry name" value="TMEM175-like"/>
</dbReference>
<organism evidence="14 15">
    <name type="scientific">Kaistella gelatinilytica</name>
    <dbReference type="NCBI Taxonomy" id="2787636"/>
    <lineage>
        <taxon>Bacteria</taxon>
        <taxon>Pseudomonadati</taxon>
        <taxon>Bacteroidota</taxon>
        <taxon>Flavobacteriia</taxon>
        <taxon>Flavobacteriales</taxon>
        <taxon>Weeksellaceae</taxon>
        <taxon>Chryseobacterium group</taxon>
        <taxon>Kaistella</taxon>
    </lineage>
</organism>
<evidence type="ECO:0000256" key="8">
    <source>
        <dbReference type="ARBA" id="ARBA00022989"/>
    </source>
</evidence>
<evidence type="ECO:0000256" key="5">
    <source>
        <dbReference type="ARBA" id="ARBA00022692"/>
    </source>
</evidence>
<keyword evidence="11" id="KW-0407">Ion channel</keyword>
<name>A0ABS0FBF8_9FLAO</name>
<evidence type="ECO:0000256" key="13">
    <source>
        <dbReference type="SAM" id="Phobius"/>
    </source>
</evidence>
<gene>
    <name evidence="14" type="ORF">IV494_07645</name>
</gene>
<evidence type="ECO:0000256" key="1">
    <source>
        <dbReference type="ARBA" id="ARBA00004141"/>
    </source>
</evidence>
<reference evidence="14 15" key="1">
    <citation type="submission" date="2020-11" db="EMBL/GenBank/DDBJ databases">
        <title>Kaistella gelatinilytica sp. nov., a flavobacterium isolated from Antarctic Soil.</title>
        <authorList>
            <person name="Li J."/>
        </authorList>
    </citation>
    <scope>NUCLEOTIDE SEQUENCE [LARGE SCALE GENOMIC DNA]</scope>
    <source>
        <strain evidence="14 15">G5-32</strain>
    </source>
</reference>
<proteinExistence type="inferred from homology"/>
<feature type="transmembrane region" description="Helical" evidence="13">
    <location>
        <begin position="126"/>
        <end position="151"/>
    </location>
</feature>
<evidence type="ECO:0000256" key="4">
    <source>
        <dbReference type="ARBA" id="ARBA00022538"/>
    </source>
</evidence>
<dbReference type="EMBL" id="JADPVI010000002">
    <property type="protein sequence ID" value="MBF8457053.1"/>
    <property type="molecule type" value="Genomic_DNA"/>
</dbReference>
<dbReference type="PANTHER" id="PTHR31462:SF5">
    <property type="entry name" value="ENDOSOMAL_LYSOSOMAL PROTON CHANNEL TMEM175"/>
    <property type="match status" value="1"/>
</dbReference>
<keyword evidence="3" id="KW-0813">Transport</keyword>
<comment type="similarity">
    <text evidence="2">Belongs to the TMEM175 family.</text>
</comment>
<accession>A0ABS0FBF8</accession>
<feature type="transmembrane region" description="Helical" evidence="13">
    <location>
        <begin position="59"/>
        <end position="78"/>
    </location>
</feature>
<keyword evidence="4" id="KW-0633">Potassium transport</keyword>
<evidence type="ECO:0000256" key="7">
    <source>
        <dbReference type="ARBA" id="ARBA00022958"/>
    </source>
</evidence>
<keyword evidence="15" id="KW-1185">Reference proteome</keyword>
<keyword evidence="10 13" id="KW-0472">Membrane</keyword>
<keyword evidence="7" id="KW-0630">Potassium</keyword>
<sequence length="231" mass="26582">MDQLQHHPHKQDFQVERLIFFSDAVFAIAITILVIDLKVPVVPESATEQDFLNEFAKQIPQIIGFVLSFFIIGIYWTAHHNLFGYVINYTKKLLWINLVFLFTIVIMPFTTAIYSEYSVTEGHLKLISPYAIYVFNVCFSGIMNFILLTYVTNPKNKITEFVPENYVKYGKIRSLVTPVIFLISLLVCLLSPGIGRMILFLIPFAMAYIGRKIRKSNLIATTISTKKQKKE</sequence>
<evidence type="ECO:0000313" key="14">
    <source>
        <dbReference type="EMBL" id="MBF8457053.1"/>
    </source>
</evidence>
<evidence type="ECO:0000313" key="15">
    <source>
        <dbReference type="Proteomes" id="UP000660070"/>
    </source>
</evidence>
<dbReference type="PANTHER" id="PTHR31462">
    <property type="entry name" value="ENDOSOMAL/LYSOSOMAL POTASSIUM CHANNEL TMEM175"/>
    <property type="match status" value="1"/>
</dbReference>
<dbReference type="Proteomes" id="UP000660070">
    <property type="component" value="Unassembled WGS sequence"/>
</dbReference>
<evidence type="ECO:0000256" key="2">
    <source>
        <dbReference type="ARBA" id="ARBA00006920"/>
    </source>
</evidence>
<dbReference type="Pfam" id="PF06736">
    <property type="entry name" value="TMEM175"/>
    <property type="match status" value="1"/>
</dbReference>
<keyword evidence="8 13" id="KW-1133">Transmembrane helix</keyword>
<keyword evidence="5 13" id="KW-0812">Transmembrane</keyword>
<keyword evidence="9" id="KW-0406">Ion transport</keyword>
<evidence type="ECO:0000256" key="3">
    <source>
        <dbReference type="ARBA" id="ARBA00022448"/>
    </source>
</evidence>
<feature type="transmembrane region" description="Helical" evidence="13">
    <location>
        <begin position="93"/>
        <end position="114"/>
    </location>
</feature>
<dbReference type="RefSeq" id="WP_196079575.1">
    <property type="nucleotide sequence ID" value="NZ_JADPVI010000002.1"/>
</dbReference>
<feature type="transmembrane region" description="Helical" evidence="13">
    <location>
        <begin position="18"/>
        <end position="39"/>
    </location>
</feature>